<accession>A0A1Y2GH76</accession>
<evidence type="ECO:0000313" key="2">
    <source>
        <dbReference type="EMBL" id="ORZ10896.1"/>
    </source>
</evidence>
<protein>
    <submittedName>
        <fullName evidence="2">Uncharacterized protein</fullName>
    </submittedName>
</protein>
<dbReference type="EMBL" id="MCFL01000455">
    <property type="protein sequence ID" value="ORZ10896.1"/>
    <property type="molecule type" value="Genomic_DNA"/>
</dbReference>
<evidence type="ECO:0000256" key="1">
    <source>
        <dbReference type="SAM" id="MobiDB-lite"/>
    </source>
</evidence>
<feature type="region of interest" description="Disordered" evidence="1">
    <location>
        <begin position="92"/>
        <end position="112"/>
    </location>
</feature>
<comment type="caution">
    <text evidence="2">The sequence shown here is derived from an EMBL/GenBank/DDBJ whole genome shotgun (WGS) entry which is preliminary data.</text>
</comment>
<sequence length="205" mass="23512">MSNPRHEMIITHHSSLVPAPGPIACPPRGGGRFLNILDMRLVFSTEQLRDTRTTLAKQSQVNTLPPKYGRVDSLEWWHNFHQAGHFPIEKHARRPSLQSALSTPSHRHPSASQRGHVGVLEWWRLSVFFMFARLGWRFALDHKCHSATFPNSHLLPSLGKDRPALMCKTKKKDFTLRCKNPDLHSSDEIIAQYRKWRGDSKTAIN</sequence>
<keyword evidence="3" id="KW-1185">Reference proteome</keyword>
<reference evidence="2 3" key="1">
    <citation type="submission" date="2016-07" db="EMBL/GenBank/DDBJ databases">
        <title>Pervasive Adenine N6-methylation of Active Genes in Fungi.</title>
        <authorList>
            <consortium name="DOE Joint Genome Institute"/>
            <person name="Mondo S.J."/>
            <person name="Dannebaum R.O."/>
            <person name="Kuo R.C."/>
            <person name="Labutti K."/>
            <person name="Haridas S."/>
            <person name="Kuo A."/>
            <person name="Salamov A."/>
            <person name="Ahrendt S.R."/>
            <person name="Lipzen A."/>
            <person name="Sullivan W."/>
            <person name="Andreopoulos W.B."/>
            <person name="Clum A."/>
            <person name="Lindquist E."/>
            <person name="Daum C."/>
            <person name="Ramamoorthy G.K."/>
            <person name="Gryganskyi A."/>
            <person name="Culley D."/>
            <person name="Magnuson J.K."/>
            <person name="James T.Y."/>
            <person name="O'Malley M.A."/>
            <person name="Stajich J.E."/>
            <person name="Spatafora J.W."/>
            <person name="Visel A."/>
            <person name="Grigoriev I.V."/>
        </authorList>
    </citation>
    <scope>NUCLEOTIDE SEQUENCE [LARGE SCALE GENOMIC DNA]</scope>
    <source>
        <strain evidence="2 3">PL171</strain>
    </source>
</reference>
<dbReference type="AlphaFoldDB" id="A0A1Y2GH76"/>
<name>A0A1Y2GH76_9FUNG</name>
<organism evidence="2 3">
    <name type="scientific">Catenaria anguillulae PL171</name>
    <dbReference type="NCBI Taxonomy" id="765915"/>
    <lineage>
        <taxon>Eukaryota</taxon>
        <taxon>Fungi</taxon>
        <taxon>Fungi incertae sedis</taxon>
        <taxon>Blastocladiomycota</taxon>
        <taxon>Blastocladiomycetes</taxon>
        <taxon>Blastocladiales</taxon>
        <taxon>Catenariaceae</taxon>
        <taxon>Catenaria</taxon>
    </lineage>
</organism>
<evidence type="ECO:0000313" key="3">
    <source>
        <dbReference type="Proteomes" id="UP000193411"/>
    </source>
</evidence>
<dbReference type="Proteomes" id="UP000193411">
    <property type="component" value="Unassembled WGS sequence"/>
</dbReference>
<gene>
    <name evidence="2" type="ORF">BCR44DRAFT_1237370</name>
</gene>
<proteinExistence type="predicted"/>